<evidence type="ECO:0000313" key="2">
    <source>
        <dbReference type="EMBL" id="CAK0870274.1"/>
    </source>
</evidence>
<name>A0ABN9VC10_9DINO</name>
<sequence length="199" mass="21070">PPPQKMTEKGEKDGDAQMTGGGQGSKSDNDGEAKGKGGRGGRRGGRRRGRGRHSDKTLQSSFRLRLASGATIDTLALSAQRRAEALREVGGPVASMAIGLLQSLKECDVGGKARLDIDEYLGQVMPPGEAEPTMARTSIELDAAAIRVETCHDEEIVKLQVAAPAWPMRGTGAALRRAGAAPPGWLEDEMANWLDVLTQ</sequence>
<accession>A0ABN9VC10</accession>
<feature type="compositionally biased region" description="Basic and acidic residues" evidence="1">
    <location>
        <begin position="1"/>
        <end position="15"/>
    </location>
</feature>
<organism evidence="2 3">
    <name type="scientific">Prorocentrum cordatum</name>
    <dbReference type="NCBI Taxonomy" id="2364126"/>
    <lineage>
        <taxon>Eukaryota</taxon>
        <taxon>Sar</taxon>
        <taxon>Alveolata</taxon>
        <taxon>Dinophyceae</taxon>
        <taxon>Prorocentrales</taxon>
        <taxon>Prorocentraceae</taxon>
        <taxon>Prorocentrum</taxon>
    </lineage>
</organism>
<proteinExistence type="predicted"/>
<feature type="compositionally biased region" description="Basic residues" evidence="1">
    <location>
        <begin position="36"/>
        <end position="53"/>
    </location>
</feature>
<gene>
    <name evidence="2" type="ORF">PCOR1329_LOCUS56423</name>
</gene>
<evidence type="ECO:0000313" key="3">
    <source>
        <dbReference type="Proteomes" id="UP001189429"/>
    </source>
</evidence>
<feature type="region of interest" description="Disordered" evidence="1">
    <location>
        <begin position="1"/>
        <end position="61"/>
    </location>
</feature>
<comment type="caution">
    <text evidence="2">The sequence shown here is derived from an EMBL/GenBank/DDBJ whole genome shotgun (WGS) entry which is preliminary data.</text>
</comment>
<keyword evidence="3" id="KW-1185">Reference proteome</keyword>
<reference evidence="2" key="1">
    <citation type="submission" date="2023-10" db="EMBL/GenBank/DDBJ databases">
        <authorList>
            <person name="Chen Y."/>
            <person name="Shah S."/>
            <person name="Dougan E. K."/>
            <person name="Thang M."/>
            <person name="Chan C."/>
        </authorList>
    </citation>
    <scope>NUCLEOTIDE SEQUENCE [LARGE SCALE GENOMIC DNA]</scope>
</reference>
<dbReference type="Proteomes" id="UP001189429">
    <property type="component" value="Unassembled WGS sequence"/>
</dbReference>
<dbReference type="EMBL" id="CAUYUJ010016946">
    <property type="protein sequence ID" value="CAK0870274.1"/>
    <property type="molecule type" value="Genomic_DNA"/>
</dbReference>
<evidence type="ECO:0000256" key="1">
    <source>
        <dbReference type="SAM" id="MobiDB-lite"/>
    </source>
</evidence>
<feature type="non-terminal residue" evidence="2">
    <location>
        <position position="1"/>
    </location>
</feature>
<protein>
    <submittedName>
        <fullName evidence="2">Uncharacterized protein</fullName>
    </submittedName>
</protein>